<dbReference type="NCBIfam" id="TIGR00912">
    <property type="entry name" value="2A0309"/>
    <property type="match status" value="1"/>
</dbReference>
<feature type="transmembrane region" description="Helical" evidence="8">
    <location>
        <begin position="219"/>
        <end position="241"/>
    </location>
</feature>
<feature type="transmembrane region" description="Helical" evidence="8">
    <location>
        <begin position="338"/>
        <end position="358"/>
    </location>
</feature>
<dbReference type="Proteomes" id="UP001139011">
    <property type="component" value="Unassembled WGS sequence"/>
</dbReference>
<dbReference type="PANTHER" id="PTHR34975:SF2">
    <property type="entry name" value="SPORE GERMINATION PROTEIN A2"/>
    <property type="match status" value="1"/>
</dbReference>
<protein>
    <submittedName>
        <fullName evidence="9">Spore germination protein</fullName>
    </submittedName>
</protein>
<dbReference type="EMBL" id="JAIWJX010000002">
    <property type="protein sequence ID" value="MCK6259116.1"/>
    <property type="molecule type" value="Genomic_DNA"/>
</dbReference>
<accession>A0A9X1XEA9</accession>
<feature type="transmembrane region" description="Helical" evidence="8">
    <location>
        <begin position="190"/>
        <end position="207"/>
    </location>
</feature>
<feature type="transmembrane region" description="Helical" evidence="8">
    <location>
        <begin position="306"/>
        <end position="326"/>
    </location>
</feature>
<keyword evidence="3" id="KW-0813">Transport</keyword>
<evidence type="ECO:0000256" key="5">
    <source>
        <dbReference type="ARBA" id="ARBA00022692"/>
    </source>
</evidence>
<keyword evidence="10" id="KW-1185">Reference proteome</keyword>
<feature type="transmembrane region" description="Helical" evidence="8">
    <location>
        <begin position="143"/>
        <end position="165"/>
    </location>
</feature>
<evidence type="ECO:0000313" key="10">
    <source>
        <dbReference type="Proteomes" id="UP001139011"/>
    </source>
</evidence>
<dbReference type="InterPro" id="IPR004761">
    <property type="entry name" value="Spore_GerAB"/>
</dbReference>
<name>A0A9X1XEA9_9BACL</name>
<sequence length="370" mass="41396">MEKARITPYQLFALVLLFELGSALLVAVGIEAKQDAWIVILLGMLGGLGLFFICYRLYCFYPDMLPTEYLQKVVGKGIGRPIAYLYMLYNLYIAGRVLRDFGTMLLTFAYIETPLLIANTLMILVIIYTVSKGIEVLARTGELFLVFIYLLAGSGVILVLFSGVIDIHNLQPVLENGWKPIIKTTLKESMYFPFGELLVFTMIFPYVEDAKKLRNASVLATVVSGLSLALVMMFNISILGVNLTALSQFPLLSTIQTIQVADFLERLDVYFMIALVVGGFFKISLFLYVAVIGTANLFNVKPASRLSYPLGLVVLFMSMTMASNYSEHIKEGIGIVPLLLHLPFQYIFPIIVFIVAYFKNKNKSKNQKAN</sequence>
<evidence type="ECO:0000256" key="7">
    <source>
        <dbReference type="ARBA" id="ARBA00023136"/>
    </source>
</evidence>
<evidence type="ECO:0000256" key="6">
    <source>
        <dbReference type="ARBA" id="ARBA00022989"/>
    </source>
</evidence>
<reference evidence="9" key="1">
    <citation type="submission" date="2021-09" db="EMBL/GenBank/DDBJ databases">
        <title>Genome analysis of Fictibacillus sp. KIGAM418 isolated from marine sediment.</title>
        <authorList>
            <person name="Seo M.-J."/>
            <person name="Cho E.-S."/>
            <person name="Hwang C.Y."/>
        </authorList>
    </citation>
    <scope>NUCLEOTIDE SEQUENCE</scope>
    <source>
        <strain evidence="9">KIGAM418</strain>
    </source>
</reference>
<feature type="transmembrane region" description="Helical" evidence="8">
    <location>
        <begin position="107"/>
        <end position="131"/>
    </location>
</feature>
<feature type="transmembrane region" description="Helical" evidence="8">
    <location>
        <begin position="78"/>
        <end position="95"/>
    </location>
</feature>
<feature type="transmembrane region" description="Helical" evidence="8">
    <location>
        <begin position="36"/>
        <end position="58"/>
    </location>
</feature>
<dbReference type="RefSeq" id="WP_248254324.1">
    <property type="nucleotide sequence ID" value="NZ_JAIWJX010000002.1"/>
</dbReference>
<evidence type="ECO:0000256" key="4">
    <source>
        <dbReference type="ARBA" id="ARBA00022544"/>
    </source>
</evidence>
<dbReference type="Pfam" id="PF03845">
    <property type="entry name" value="Spore_permease"/>
    <property type="match status" value="1"/>
</dbReference>
<keyword evidence="7 8" id="KW-0472">Membrane</keyword>
<evidence type="ECO:0000256" key="1">
    <source>
        <dbReference type="ARBA" id="ARBA00004141"/>
    </source>
</evidence>
<proteinExistence type="inferred from homology"/>
<comment type="caution">
    <text evidence="9">The sequence shown here is derived from an EMBL/GenBank/DDBJ whole genome shotgun (WGS) entry which is preliminary data.</text>
</comment>
<dbReference type="PANTHER" id="PTHR34975">
    <property type="entry name" value="SPORE GERMINATION PROTEIN A2"/>
    <property type="match status" value="1"/>
</dbReference>
<feature type="transmembrane region" description="Helical" evidence="8">
    <location>
        <begin position="12"/>
        <end position="30"/>
    </location>
</feature>
<feature type="transmembrane region" description="Helical" evidence="8">
    <location>
        <begin position="269"/>
        <end position="294"/>
    </location>
</feature>
<comment type="similarity">
    <text evidence="2">Belongs to the amino acid-polyamine-organocation (APC) superfamily. Spore germination protein (SGP) (TC 2.A.3.9) family.</text>
</comment>
<gene>
    <name evidence="9" type="ORF">LCY76_21320</name>
</gene>
<keyword evidence="4" id="KW-0309">Germination</keyword>
<keyword evidence="5 8" id="KW-0812">Transmembrane</keyword>
<comment type="subcellular location">
    <subcellularLocation>
        <location evidence="1">Membrane</location>
        <topology evidence="1">Multi-pass membrane protein</topology>
    </subcellularLocation>
</comment>
<evidence type="ECO:0000256" key="2">
    <source>
        <dbReference type="ARBA" id="ARBA00007998"/>
    </source>
</evidence>
<dbReference type="AlphaFoldDB" id="A0A9X1XEA9"/>
<evidence type="ECO:0000313" key="9">
    <source>
        <dbReference type="EMBL" id="MCK6259116.1"/>
    </source>
</evidence>
<organism evidence="9 10">
    <name type="scientific">Fictibacillus marinisediminis</name>
    <dbReference type="NCBI Taxonomy" id="2878389"/>
    <lineage>
        <taxon>Bacteria</taxon>
        <taxon>Bacillati</taxon>
        <taxon>Bacillota</taxon>
        <taxon>Bacilli</taxon>
        <taxon>Bacillales</taxon>
        <taxon>Fictibacillaceae</taxon>
        <taxon>Fictibacillus</taxon>
    </lineage>
</organism>
<evidence type="ECO:0000256" key="8">
    <source>
        <dbReference type="SAM" id="Phobius"/>
    </source>
</evidence>
<evidence type="ECO:0000256" key="3">
    <source>
        <dbReference type="ARBA" id="ARBA00022448"/>
    </source>
</evidence>
<dbReference type="GO" id="GO:0016020">
    <property type="term" value="C:membrane"/>
    <property type="evidence" value="ECO:0007669"/>
    <property type="project" value="UniProtKB-SubCell"/>
</dbReference>
<dbReference type="GO" id="GO:0009847">
    <property type="term" value="P:spore germination"/>
    <property type="evidence" value="ECO:0007669"/>
    <property type="project" value="InterPro"/>
</dbReference>
<keyword evidence="6 8" id="KW-1133">Transmembrane helix</keyword>